<name>A0A1E4SDL5_9ASCO</name>
<sequence length="285" mass="32555">MPGAFPTLASPESARSTTINESTTSILNKQQLDLFSKNHQINQKTKHQHHLLSQFETTAYILVGYQFIKYCHSACLFPVVAHVALQHALNHDLVNLTNGMDQLNVFFWNRELSTQERAQTMAVLRSTLWLVICWKAVLTILWHTLFVCQWLVPLVDSGALHELEHDSWFVSFIGEQVPHIDKNDSIWLKMAQLGLIQLVMSDIIILFIQLVCFQCIFLQSTAMLLGDRSLGEEEAYIIRPVSDQGRHRTGDMFDTEVPCILKVKLYESFKQEELVIEATGEANRG</sequence>
<evidence type="ECO:0000256" key="1">
    <source>
        <dbReference type="SAM" id="Phobius"/>
    </source>
</evidence>
<dbReference type="AlphaFoldDB" id="A0A1E4SDL5"/>
<proteinExistence type="predicted"/>
<feature type="transmembrane region" description="Helical" evidence="1">
    <location>
        <begin position="195"/>
        <end position="218"/>
    </location>
</feature>
<keyword evidence="1" id="KW-1133">Transmembrane helix</keyword>
<keyword evidence="1" id="KW-0472">Membrane</keyword>
<reference evidence="3" key="1">
    <citation type="submission" date="2016-05" db="EMBL/GenBank/DDBJ databases">
        <title>Comparative genomics of biotechnologically important yeasts.</title>
        <authorList>
            <consortium name="DOE Joint Genome Institute"/>
            <person name="Riley R."/>
            <person name="Haridas S."/>
            <person name="Wolfe K.H."/>
            <person name="Lopes M.R."/>
            <person name="Hittinger C.T."/>
            <person name="Goker M."/>
            <person name="Salamov A."/>
            <person name="Wisecaver J."/>
            <person name="Long T.M."/>
            <person name="Aerts A.L."/>
            <person name="Barry K."/>
            <person name="Choi C."/>
            <person name="Clum A."/>
            <person name="Coughlan A.Y."/>
            <person name="Deshpande S."/>
            <person name="Douglass A.P."/>
            <person name="Hanson S.J."/>
            <person name="Klenk H.-P."/>
            <person name="Labutti K."/>
            <person name="Lapidus A."/>
            <person name="Lindquist E."/>
            <person name="Lipzen A."/>
            <person name="Meier-Kolthoff J.P."/>
            <person name="Ohm R.A."/>
            <person name="Otillar R.P."/>
            <person name="Pangilinan J."/>
            <person name="Peng Y."/>
            <person name="Rokas A."/>
            <person name="Rosa C.A."/>
            <person name="Scheuner C."/>
            <person name="Sibirny A.A."/>
            <person name="Slot J.C."/>
            <person name="Stielow J.B."/>
            <person name="Sun H."/>
            <person name="Kurtzman C.P."/>
            <person name="Blackwell M."/>
            <person name="Grigoriev I.V."/>
            <person name="Jeffries T.W."/>
        </authorList>
    </citation>
    <scope>NUCLEOTIDE SEQUENCE [LARGE SCALE GENOMIC DNA]</scope>
    <source>
        <strain evidence="3">NRRL Y-17324</strain>
    </source>
</reference>
<keyword evidence="3" id="KW-1185">Reference proteome</keyword>
<evidence type="ECO:0000313" key="3">
    <source>
        <dbReference type="Proteomes" id="UP000094285"/>
    </source>
</evidence>
<protein>
    <submittedName>
        <fullName evidence="2">Uncharacterized protein</fullName>
    </submittedName>
</protein>
<organism evidence="2 3">
    <name type="scientific">Suhomyces tanzawaensis NRRL Y-17324</name>
    <dbReference type="NCBI Taxonomy" id="984487"/>
    <lineage>
        <taxon>Eukaryota</taxon>
        <taxon>Fungi</taxon>
        <taxon>Dikarya</taxon>
        <taxon>Ascomycota</taxon>
        <taxon>Saccharomycotina</taxon>
        <taxon>Pichiomycetes</taxon>
        <taxon>Debaryomycetaceae</taxon>
        <taxon>Suhomyces</taxon>
    </lineage>
</organism>
<dbReference type="OrthoDB" id="4083114at2759"/>
<accession>A0A1E4SDL5</accession>
<evidence type="ECO:0000313" key="2">
    <source>
        <dbReference type="EMBL" id="ODV77607.1"/>
    </source>
</evidence>
<dbReference type="RefSeq" id="XP_020062729.1">
    <property type="nucleotide sequence ID" value="XM_020210531.1"/>
</dbReference>
<keyword evidence="1" id="KW-0812">Transmembrane</keyword>
<dbReference type="EMBL" id="KV453915">
    <property type="protein sequence ID" value="ODV77607.1"/>
    <property type="molecule type" value="Genomic_DNA"/>
</dbReference>
<dbReference type="GeneID" id="30984667"/>
<gene>
    <name evidence="2" type="ORF">CANTADRAFT_56019</name>
</gene>
<dbReference type="Proteomes" id="UP000094285">
    <property type="component" value="Unassembled WGS sequence"/>
</dbReference>